<protein>
    <submittedName>
        <fullName evidence="1">Uncharacterized protein</fullName>
    </submittedName>
</protein>
<gene>
    <name evidence="1" type="ORF">B0H16DRAFT_1453716</name>
</gene>
<dbReference type="EMBL" id="JARKIB010000023">
    <property type="protein sequence ID" value="KAJ7766660.1"/>
    <property type="molecule type" value="Genomic_DNA"/>
</dbReference>
<evidence type="ECO:0000313" key="1">
    <source>
        <dbReference type="EMBL" id="KAJ7766660.1"/>
    </source>
</evidence>
<evidence type="ECO:0000313" key="2">
    <source>
        <dbReference type="Proteomes" id="UP001215598"/>
    </source>
</evidence>
<accession>A0AAD7JMV9</accession>
<keyword evidence="2" id="KW-1185">Reference proteome</keyword>
<dbReference type="AlphaFoldDB" id="A0AAD7JMV9"/>
<name>A0AAD7JMV9_9AGAR</name>
<comment type="caution">
    <text evidence="1">The sequence shown here is derived from an EMBL/GenBank/DDBJ whole genome shotgun (WGS) entry which is preliminary data.</text>
</comment>
<sequence length="518" mass="54374">MWCKERRCIQAGGSGRIEHGKEAYNLRVSTLVPAVSTTTASAISSAATKPTSAATTTTTAVGRVGEDIVGELGDLTGGSPPAGAPGEWAQVREVVAGLANDTLGCFAVAQLGGERERADRAGAGTEDAGNVFVVHGVVRERAHVDRDDGVFVVSVDVSVDGLDGTVEAHMKGVIAGALHLLVDGQDQFWRRQEDLDDGGTKPAALVFEVPGAAGVDSSHGPDDGLLDAVKAARVEGEGLVDGDVAGVVELHEDNPGATVFASAAGSGEGGDCAIHIGVCHPRDPGEAVAEFEDDVFEARAKRTGPARNMMKAMMRWRRDWQYSFGEVLYRYLVRRHARVDVRLGNDDVGVAAGVALHGGPPVRIQRRGGANDLNVFVGVGFAGHDGDVVDLVVGQDPQGMPEQVNCGRSEGDYEVGQHRCCRWLSSRCSGCRSGRVSVGTTAGADKRVAKYVVTCADSGGISGFLATAWRELEGTVTGFRDFLRRISETASVALFRADSKVEYGVAMHPPIDGEGHFS</sequence>
<proteinExistence type="predicted"/>
<organism evidence="1 2">
    <name type="scientific">Mycena metata</name>
    <dbReference type="NCBI Taxonomy" id="1033252"/>
    <lineage>
        <taxon>Eukaryota</taxon>
        <taxon>Fungi</taxon>
        <taxon>Dikarya</taxon>
        <taxon>Basidiomycota</taxon>
        <taxon>Agaricomycotina</taxon>
        <taxon>Agaricomycetes</taxon>
        <taxon>Agaricomycetidae</taxon>
        <taxon>Agaricales</taxon>
        <taxon>Marasmiineae</taxon>
        <taxon>Mycenaceae</taxon>
        <taxon>Mycena</taxon>
    </lineage>
</organism>
<reference evidence="1" key="1">
    <citation type="submission" date="2023-03" db="EMBL/GenBank/DDBJ databases">
        <title>Massive genome expansion in bonnet fungi (Mycena s.s.) driven by repeated elements and novel gene families across ecological guilds.</title>
        <authorList>
            <consortium name="Lawrence Berkeley National Laboratory"/>
            <person name="Harder C.B."/>
            <person name="Miyauchi S."/>
            <person name="Viragh M."/>
            <person name="Kuo A."/>
            <person name="Thoen E."/>
            <person name="Andreopoulos B."/>
            <person name="Lu D."/>
            <person name="Skrede I."/>
            <person name="Drula E."/>
            <person name="Henrissat B."/>
            <person name="Morin E."/>
            <person name="Kohler A."/>
            <person name="Barry K."/>
            <person name="LaButti K."/>
            <person name="Morin E."/>
            <person name="Salamov A."/>
            <person name="Lipzen A."/>
            <person name="Mereny Z."/>
            <person name="Hegedus B."/>
            <person name="Baldrian P."/>
            <person name="Stursova M."/>
            <person name="Weitz H."/>
            <person name="Taylor A."/>
            <person name="Grigoriev I.V."/>
            <person name="Nagy L.G."/>
            <person name="Martin F."/>
            <person name="Kauserud H."/>
        </authorList>
    </citation>
    <scope>NUCLEOTIDE SEQUENCE</scope>
    <source>
        <strain evidence="1">CBHHK182m</strain>
    </source>
</reference>
<dbReference type="Proteomes" id="UP001215598">
    <property type="component" value="Unassembled WGS sequence"/>
</dbReference>